<keyword evidence="3" id="KW-1185">Reference proteome</keyword>
<dbReference type="InterPro" id="IPR054353">
    <property type="entry name" value="IstA-like_C"/>
</dbReference>
<dbReference type="AlphaFoldDB" id="A0A2V2N4T2"/>
<gene>
    <name evidence="2" type="ORF">DK846_07390</name>
</gene>
<comment type="caution">
    <text evidence="2">The sequence shown here is derived from an EMBL/GenBank/DDBJ whole genome shotgun (WGS) entry which is preliminary data.</text>
</comment>
<dbReference type="RefSeq" id="WP_109968277.1">
    <property type="nucleotide sequence ID" value="NZ_CP176093.1"/>
</dbReference>
<dbReference type="EMBL" id="QGMY01000006">
    <property type="protein sequence ID" value="PWR72766.1"/>
    <property type="molecule type" value="Genomic_DNA"/>
</dbReference>
<dbReference type="Pfam" id="PF22483">
    <property type="entry name" value="Mu-transpos_C_2"/>
    <property type="match status" value="1"/>
</dbReference>
<evidence type="ECO:0000313" key="2">
    <source>
        <dbReference type="EMBL" id="PWR72766.1"/>
    </source>
</evidence>
<proteinExistence type="predicted"/>
<feature type="domain" description="Transposase for insertion sequence element IS21-like C-terminal" evidence="1">
    <location>
        <begin position="4"/>
        <end position="74"/>
    </location>
</feature>
<dbReference type="Proteomes" id="UP000245657">
    <property type="component" value="Unassembled WGS sequence"/>
</dbReference>
<name>A0A2V2N4T2_9EURY</name>
<dbReference type="GeneID" id="97548532"/>
<evidence type="ECO:0000313" key="3">
    <source>
        <dbReference type="Proteomes" id="UP000245657"/>
    </source>
</evidence>
<sequence>MFSLPSLEYSNVLTKFSRISKYSFVTFDRNYYSVPDTYRQKHILLKISQERIDLLSGPELIASHQRFYGKGQYSLNICHFLKTFGRKPGALEHSKVIHQVPPVLLKLFESSYREKPLEFIQP</sequence>
<organism evidence="2 3">
    <name type="scientific">Methanospirillum lacunae</name>
    <dbReference type="NCBI Taxonomy" id="668570"/>
    <lineage>
        <taxon>Archaea</taxon>
        <taxon>Methanobacteriati</taxon>
        <taxon>Methanobacteriota</taxon>
        <taxon>Stenosarchaea group</taxon>
        <taxon>Methanomicrobia</taxon>
        <taxon>Methanomicrobiales</taxon>
        <taxon>Methanospirillaceae</taxon>
        <taxon>Methanospirillum</taxon>
    </lineage>
</organism>
<reference evidence="2 3" key="1">
    <citation type="submission" date="2018-05" db="EMBL/GenBank/DDBJ databases">
        <title>Draft genome of Methanospirillum lacunae Ki8-1.</title>
        <authorList>
            <person name="Dueholm M.S."/>
            <person name="Nielsen P.H."/>
            <person name="Bakmann L.F."/>
            <person name="Otzen D.E."/>
        </authorList>
    </citation>
    <scope>NUCLEOTIDE SEQUENCE [LARGE SCALE GENOMIC DNA]</scope>
    <source>
        <strain evidence="2 3">Ki8-1</strain>
    </source>
</reference>
<dbReference type="OrthoDB" id="132625at2157"/>
<evidence type="ECO:0000259" key="1">
    <source>
        <dbReference type="Pfam" id="PF22483"/>
    </source>
</evidence>
<protein>
    <recommendedName>
        <fullName evidence="1">Transposase for insertion sequence element IS21-like C-terminal domain-containing protein</fullName>
    </recommendedName>
</protein>
<accession>A0A2V2N4T2</accession>